<keyword evidence="2" id="KW-1185">Reference proteome</keyword>
<sequence length="104" mass="12143">MRQLKIIFQFVDWFFEDSQKKITNRFEFLDGYRGFCALVVALNHFVPAFGGDGGDLAIFIWSGEFFESIYHFWYLCCVSNLVIEMCLEATVIIRCQVLSFSSQQ</sequence>
<accession>A0A3M7P5C9</accession>
<protein>
    <submittedName>
        <fullName evidence="1">Uncharacterized protein</fullName>
    </submittedName>
</protein>
<organism evidence="1 2">
    <name type="scientific">Brachionus plicatilis</name>
    <name type="common">Marine rotifer</name>
    <name type="synonym">Brachionus muelleri</name>
    <dbReference type="NCBI Taxonomy" id="10195"/>
    <lineage>
        <taxon>Eukaryota</taxon>
        <taxon>Metazoa</taxon>
        <taxon>Spiralia</taxon>
        <taxon>Gnathifera</taxon>
        <taxon>Rotifera</taxon>
        <taxon>Eurotatoria</taxon>
        <taxon>Monogononta</taxon>
        <taxon>Pseudotrocha</taxon>
        <taxon>Ploima</taxon>
        <taxon>Brachionidae</taxon>
        <taxon>Brachionus</taxon>
    </lineage>
</organism>
<name>A0A3M7P5C9_BRAPC</name>
<dbReference type="AlphaFoldDB" id="A0A3M7P5C9"/>
<comment type="caution">
    <text evidence="1">The sequence shown here is derived from an EMBL/GenBank/DDBJ whole genome shotgun (WGS) entry which is preliminary data.</text>
</comment>
<evidence type="ECO:0000313" key="2">
    <source>
        <dbReference type="Proteomes" id="UP000276133"/>
    </source>
</evidence>
<gene>
    <name evidence="1" type="ORF">BpHYR1_052400</name>
</gene>
<dbReference type="EMBL" id="REGN01013477">
    <property type="protein sequence ID" value="RMZ93894.1"/>
    <property type="molecule type" value="Genomic_DNA"/>
</dbReference>
<evidence type="ECO:0000313" key="1">
    <source>
        <dbReference type="EMBL" id="RMZ93894.1"/>
    </source>
</evidence>
<reference evidence="1 2" key="1">
    <citation type="journal article" date="2018" name="Sci. Rep.">
        <title>Genomic signatures of local adaptation to the degree of environmental predictability in rotifers.</title>
        <authorList>
            <person name="Franch-Gras L."/>
            <person name="Hahn C."/>
            <person name="Garcia-Roger E.M."/>
            <person name="Carmona M.J."/>
            <person name="Serra M."/>
            <person name="Gomez A."/>
        </authorList>
    </citation>
    <scope>NUCLEOTIDE SEQUENCE [LARGE SCALE GENOMIC DNA]</scope>
    <source>
        <strain evidence="1">HYR1</strain>
    </source>
</reference>
<dbReference type="Proteomes" id="UP000276133">
    <property type="component" value="Unassembled WGS sequence"/>
</dbReference>
<dbReference type="OrthoDB" id="2148986at2759"/>
<proteinExistence type="predicted"/>